<protein>
    <submittedName>
        <fullName evidence="3">Integrase</fullName>
    </submittedName>
</protein>
<evidence type="ECO:0000259" key="2">
    <source>
        <dbReference type="PROSITE" id="PS51898"/>
    </source>
</evidence>
<dbReference type="GO" id="GO:0015074">
    <property type="term" value="P:DNA integration"/>
    <property type="evidence" value="ECO:0007669"/>
    <property type="project" value="InterPro"/>
</dbReference>
<organism evidence="3 4">
    <name type="scientific">Pseudomonas silesiensis</name>
    <dbReference type="NCBI Taxonomy" id="1853130"/>
    <lineage>
        <taxon>Bacteria</taxon>
        <taxon>Pseudomonadati</taxon>
        <taxon>Pseudomonadota</taxon>
        <taxon>Gammaproteobacteria</taxon>
        <taxon>Pseudomonadales</taxon>
        <taxon>Pseudomonadaceae</taxon>
        <taxon>Pseudomonas</taxon>
    </lineage>
</organism>
<dbReference type="Proteomes" id="UP000078354">
    <property type="component" value="Chromosome"/>
</dbReference>
<gene>
    <name evidence="3" type="ORF">PMA3_06620</name>
</gene>
<dbReference type="SUPFAM" id="SSF56349">
    <property type="entry name" value="DNA breaking-rejoining enzymes"/>
    <property type="match status" value="1"/>
</dbReference>
<dbReference type="InterPro" id="IPR002104">
    <property type="entry name" value="Integrase_catalytic"/>
</dbReference>
<evidence type="ECO:0000256" key="1">
    <source>
        <dbReference type="ARBA" id="ARBA00023172"/>
    </source>
</evidence>
<dbReference type="Gene3D" id="1.10.443.10">
    <property type="entry name" value="Intergrase catalytic core"/>
    <property type="match status" value="1"/>
</dbReference>
<dbReference type="KEGG" id="psil:PMA3_06620"/>
<dbReference type="GO" id="GO:0006310">
    <property type="term" value="P:DNA recombination"/>
    <property type="evidence" value="ECO:0007669"/>
    <property type="project" value="UniProtKB-KW"/>
</dbReference>
<evidence type="ECO:0000313" key="3">
    <source>
        <dbReference type="EMBL" id="ANJ59281.1"/>
    </source>
</evidence>
<accession>A0A191Z2V4</accession>
<name>A0A191Z2V4_9PSED</name>
<dbReference type="AlphaFoldDB" id="A0A191Z2V4"/>
<sequence length="674" mass="77262">MNDTESKSFADELEADFFDDMQDAAEQELERLLLETGGTAQQTHSSLLKKLELYPDGSFPVSCYSLYSDSSWILFKDKYGSVTRVSFEGLLPDVAEFKKSFIYHLIPEYAPFGGIRAYSTTKSHSSAFRILDRYVFQDNHLSGDAESFSFISSQLLIRALDKAKEASAFTHYTYLFHHIRFWLSLSAQQLLPVEHRIFVSANTVDTPERRKDVIRHFTGSLSTWIPFTEPELKKLAEYAFLWTDKGIPLLLKAKEYIQSNGLDQFNSKTLTRYQEDLELEKALNLEVDGEQILTLTKIPRKYDSTQFWNYSWLRSYKNALDCVRNGIYILVALISGLRASELEPLKFEHIIKGKDGRYQLQVTRFKTSRDPNHKGDTSFLPLPVFIGKKIEEYKQLRAICGLEREGYLFQSNRSTKQIKKQDSVRVERITDELEEVLGIERIHTHRFRKTIAEILINRSERNIDIIRLLFGHASYAMTLRYIGRNPYIVQSVAHAIEQNYIEDFTDIITSVKTSSSSGESARRLVEKIAARPDAFSGKQLKVTIFTYVSHLLSSGEPLFIHRTAVGSYCVSSELYSSPNLPPCLARRKEVVTKELPDPLFCDTACQHAVIVDKAAKALEDNVIFYQHMLDNASDTLSENSKTMLQQKILENSRHLDTLKNNKSYQLIPTVEAQA</sequence>
<dbReference type="PROSITE" id="PS51898">
    <property type="entry name" value="TYR_RECOMBINASE"/>
    <property type="match status" value="1"/>
</dbReference>
<keyword evidence="1" id="KW-0233">DNA recombination</keyword>
<keyword evidence="4" id="KW-1185">Reference proteome</keyword>
<dbReference type="STRING" id="1853130.PMA3_06620"/>
<proteinExistence type="predicted"/>
<dbReference type="Pfam" id="PF00589">
    <property type="entry name" value="Phage_integrase"/>
    <property type="match status" value="1"/>
</dbReference>
<dbReference type="InterPro" id="IPR011010">
    <property type="entry name" value="DNA_brk_join_enz"/>
</dbReference>
<dbReference type="EMBL" id="CP014870">
    <property type="protein sequence ID" value="ANJ59281.1"/>
    <property type="molecule type" value="Genomic_DNA"/>
</dbReference>
<feature type="domain" description="Tyr recombinase" evidence="2">
    <location>
        <begin position="278"/>
        <end position="495"/>
    </location>
</feature>
<evidence type="ECO:0000313" key="4">
    <source>
        <dbReference type="Proteomes" id="UP000078354"/>
    </source>
</evidence>
<dbReference type="InterPro" id="IPR013762">
    <property type="entry name" value="Integrase-like_cat_sf"/>
</dbReference>
<dbReference type="GO" id="GO:0003677">
    <property type="term" value="F:DNA binding"/>
    <property type="evidence" value="ECO:0007669"/>
    <property type="project" value="InterPro"/>
</dbReference>
<reference evidence="3 4" key="1">
    <citation type="journal article" date="2018" name="Syst. Appl. Microbiol.">
        <title>Pseudomonas silesiensis sp. nov. strain A3T isolated from a biological pesticide sewage treatment plant and analysis of the complete genome sequence.</title>
        <authorList>
            <person name="Kaminski M.A."/>
            <person name="Furmanczyk E.M."/>
            <person name="Sobczak A."/>
            <person name="Dziembowski A."/>
            <person name="Lipinski L."/>
        </authorList>
    </citation>
    <scope>NUCLEOTIDE SEQUENCE [LARGE SCALE GENOMIC DNA]</scope>
    <source>
        <strain evidence="3 4">A3</strain>
    </source>
</reference>